<dbReference type="OrthoDB" id="9780716at2"/>
<dbReference type="AlphaFoldDB" id="A0A2U3L9X9"/>
<evidence type="ECO:0000256" key="4">
    <source>
        <dbReference type="ARBA" id="ARBA00022989"/>
    </source>
</evidence>
<feature type="transmembrane region" description="Helical" evidence="6">
    <location>
        <begin position="339"/>
        <end position="360"/>
    </location>
</feature>
<dbReference type="Proteomes" id="UP000238701">
    <property type="component" value="Unassembled WGS sequence"/>
</dbReference>
<feature type="transmembrane region" description="Helical" evidence="6">
    <location>
        <begin position="12"/>
        <end position="32"/>
    </location>
</feature>
<dbReference type="PANTHER" id="PTHR33529">
    <property type="entry name" value="SLR0882 PROTEIN-RELATED"/>
    <property type="match status" value="1"/>
</dbReference>
<dbReference type="Pfam" id="PF03739">
    <property type="entry name" value="LptF_LptG"/>
    <property type="match status" value="2"/>
</dbReference>
<proteinExistence type="predicted"/>
<evidence type="ECO:0000256" key="5">
    <source>
        <dbReference type="ARBA" id="ARBA00023136"/>
    </source>
</evidence>
<gene>
    <name evidence="7" type="ORF">SBA1_860003</name>
</gene>
<evidence type="ECO:0000256" key="2">
    <source>
        <dbReference type="ARBA" id="ARBA00022475"/>
    </source>
</evidence>
<feature type="transmembrane region" description="Helical" evidence="6">
    <location>
        <begin position="469"/>
        <end position="489"/>
    </location>
</feature>
<keyword evidence="5 6" id="KW-0472">Membrane</keyword>
<feature type="transmembrane region" description="Helical" evidence="6">
    <location>
        <begin position="94"/>
        <end position="114"/>
    </location>
</feature>
<accession>A0A2U3L9X9</accession>
<reference evidence="8" key="1">
    <citation type="submission" date="2018-02" db="EMBL/GenBank/DDBJ databases">
        <authorList>
            <person name="Hausmann B."/>
        </authorList>
    </citation>
    <scope>NUCLEOTIDE SEQUENCE [LARGE SCALE GENOMIC DNA]</scope>
    <source>
        <strain evidence="8">Peat soil MAG SbA1</strain>
    </source>
</reference>
<evidence type="ECO:0000313" key="8">
    <source>
        <dbReference type="Proteomes" id="UP000238701"/>
    </source>
</evidence>
<feature type="transmembrane region" description="Helical" evidence="6">
    <location>
        <begin position="716"/>
        <end position="737"/>
    </location>
</feature>
<evidence type="ECO:0000256" key="1">
    <source>
        <dbReference type="ARBA" id="ARBA00004651"/>
    </source>
</evidence>
<dbReference type="EMBL" id="OMOD01000184">
    <property type="protein sequence ID" value="SPF48549.1"/>
    <property type="molecule type" value="Genomic_DNA"/>
</dbReference>
<evidence type="ECO:0000313" key="7">
    <source>
        <dbReference type="EMBL" id="SPF48549.1"/>
    </source>
</evidence>
<feature type="transmembrane region" description="Helical" evidence="6">
    <location>
        <begin position="313"/>
        <end position="333"/>
    </location>
</feature>
<dbReference type="InterPro" id="IPR005495">
    <property type="entry name" value="LptG/LptF_permease"/>
</dbReference>
<name>A0A2U3L9X9_9BACT</name>
<dbReference type="PANTHER" id="PTHR33529:SF6">
    <property type="entry name" value="YJGP_YJGQ FAMILY PERMEASE"/>
    <property type="match status" value="1"/>
</dbReference>
<feature type="transmembrane region" description="Helical" evidence="6">
    <location>
        <begin position="422"/>
        <end position="443"/>
    </location>
</feature>
<feature type="transmembrane region" description="Helical" evidence="6">
    <location>
        <begin position="749"/>
        <end position="768"/>
    </location>
</feature>
<protein>
    <submittedName>
        <fullName evidence="7">Transporter, YjgP/YjgQ family</fullName>
    </submittedName>
</protein>
<keyword evidence="3 6" id="KW-0812">Transmembrane</keyword>
<sequence length="772" mass="86494">MRILTRYILREVTAHALIGAAIFTFVLFTRDLGRILELVVRASAPLPSVAEIFFFTVPLALTYTLPMSVLVGILIGLSRLAADSEITAMRASGLGVWSFLRVLSIFVLAAWLLALGNGVYVAPRSQAALARLEDRLKGSQVSFEVQPRVFYEGFPKIVLYVQDVQSAQGAALWKGVFMADLSDAANPKITLAKEGIVVSEGPDRLHLHLIDGSAHETDPKQADRYQISTFLKTEIPIELPSTENKGDESQPAAVMDTWALREKASHATPVSARWYLIEFHRRFALSSACLVLALVGIPLGLSSKKSGKSGGFVLTILLVFAYYVVSLIGVSLAKQGTVGPWFGTWLADLVFLALGLFLLWQAERRPFELASFRPFWKRDAALPQAAPTRNRRENAFERAATRRRVFSASFPTLLDDYVLRDFFIYLGMILATFLVLVLVFTLFELLGDILRNQVPALVVAEYLLNVTPYLLYNVAPLVMLLAVLVTFGLMNRSNEITAIKATGISIYRIVTPVIVAAAVLATALFFADQFYLPRANKRQEALHNQIKGKPPQTYLRPDRKWIFGQNNDIYYYQFLDPDRDQFGNVTVFQLDRASFTITRRIHAERAHWADNLNRWIYEQGWDRSFNGSAIGNYRPFDVATFPELPEAPSYFKKEVKQYTEMNYEELRRYIRDLQQSGFDVVRLRVQLHQKLSYPLITLIMAVLAVPFALTAEKKGAVTGVAVAVLIAVFYTVVSRLFEAMGNLSQLPPGLAAWSPDLIFVLLGGYLILKVPT</sequence>
<comment type="subcellular location">
    <subcellularLocation>
        <location evidence="1">Cell membrane</location>
        <topology evidence="1">Multi-pass membrane protein</topology>
    </subcellularLocation>
</comment>
<evidence type="ECO:0000256" key="6">
    <source>
        <dbReference type="SAM" id="Phobius"/>
    </source>
</evidence>
<feature type="transmembrane region" description="Helical" evidence="6">
    <location>
        <begin position="509"/>
        <end position="527"/>
    </location>
</feature>
<feature type="transmembrane region" description="Helical" evidence="6">
    <location>
        <begin position="283"/>
        <end position="301"/>
    </location>
</feature>
<evidence type="ECO:0000256" key="3">
    <source>
        <dbReference type="ARBA" id="ARBA00022692"/>
    </source>
</evidence>
<dbReference type="GO" id="GO:0043190">
    <property type="term" value="C:ATP-binding cassette (ABC) transporter complex"/>
    <property type="evidence" value="ECO:0007669"/>
    <property type="project" value="TreeGrafter"/>
</dbReference>
<keyword evidence="4 6" id="KW-1133">Transmembrane helix</keyword>
<feature type="transmembrane region" description="Helical" evidence="6">
    <location>
        <begin position="52"/>
        <end position="82"/>
    </location>
</feature>
<keyword evidence="2" id="KW-1003">Cell membrane</keyword>
<dbReference type="GO" id="GO:0015920">
    <property type="term" value="P:lipopolysaccharide transport"/>
    <property type="evidence" value="ECO:0007669"/>
    <property type="project" value="TreeGrafter"/>
</dbReference>
<organism evidence="7 8">
    <name type="scientific">Candidatus Sulfotelmatobacter kueseliae</name>
    <dbReference type="NCBI Taxonomy" id="2042962"/>
    <lineage>
        <taxon>Bacteria</taxon>
        <taxon>Pseudomonadati</taxon>
        <taxon>Acidobacteriota</taxon>
        <taxon>Terriglobia</taxon>
        <taxon>Terriglobales</taxon>
        <taxon>Candidatus Korobacteraceae</taxon>
        <taxon>Candidatus Sulfotelmatobacter</taxon>
    </lineage>
</organism>
<feature type="transmembrane region" description="Helical" evidence="6">
    <location>
        <begin position="691"/>
        <end position="709"/>
    </location>
</feature>